<gene>
    <name evidence="2" type="ORF">ACFQHR_01835</name>
</gene>
<dbReference type="Proteomes" id="UP001596405">
    <property type="component" value="Unassembled WGS sequence"/>
</dbReference>
<name>A0ABW2DJC2_9BACT</name>
<dbReference type="EMBL" id="JBHSYQ010000003">
    <property type="protein sequence ID" value="MFC6996341.1"/>
    <property type="molecule type" value="Genomic_DNA"/>
</dbReference>
<sequence>MLFLLILLLSLIAQLFLPWWSLAVVCFLIAAWKARHGGHAFLAGFGAIALLWLGAALFWHFASEGILTERVAAMMTASSTILLFVATVALGGLVGGLSAMSGFYVRRALG</sequence>
<reference evidence="3" key="1">
    <citation type="journal article" date="2019" name="Int. J. Syst. Evol. Microbiol.">
        <title>The Global Catalogue of Microorganisms (GCM) 10K type strain sequencing project: providing services to taxonomists for standard genome sequencing and annotation.</title>
        <authorList>
            <consortium name="The Broad Institute Genomics Platform"/>
            <consortium name="The Broad Institute Genome Sequencing Center for Infectious Disease"/>
            <person name="Wu L."/>
            <person name="Ma J."/>
        </authorList>
    </citation>
    <scope>NUCLEOTIDE SEQUENCE [LARGE SCALE GENOMIC DNA]</scope>
    <source>
        <strain evidence="3">CGMCC 4.7393</strain>
    </source>
</reference>
<feature type="transmembrane region" description="Helical" evidence="1">
    <location>
        <begin position="81"/>
        <end position="105"/>
    </location>
</feature>
<keyword evidence="1" id="KW-0472">Membrane</keyword>
<feature type="transmembrane region" description="Helical" evidence="1">
    <location>
        <begin position="39"/>
        <end position="61"/>
    </location>
</feature>
<evidence type="ECO:0000313" key="2">
    <source>
        <dbReference type="EMBL" id="MFC6996341.1"/>
    </source>
</evidence>
<organism evidence="2 3">
    <name type="scientific">Rufibacter roseus</name>
    <dbReference type="NCBI Taxonomy" id="1567108"/>
    <lineage>
        <taxon>Bacteria</taxon>
        <taxon>Pseudomonadati</taxon>
        <taxon>Bacteroidota</taxon>
        <taxon>Cytophagia</taxon>
        <taxon>Cytophagales</taxon>
        <taxon>Hymenobacteraceae</taxon>
        <taxon>Rufibacter</taxon>
    </lineage>
</organism>
<keyword evidence="1" id="KW-1133">Transmembrane helix</keyword>
<keyword evidence="3" id="KW-1185">Reference proteome</keyword>
<evidence type="ECO:0000313" key="3">
    <source>
        <dbReference type="Proteomes" id="UP001596405"/>
    </source>
</evidence>
<accession>A0ABW2DJC2</accession>
<comment type="caution">
    <text evidence="2">The sequence shown here is derived from an EMBL/GenBank/DDBJ whole genome shotgun (WGS) entry which is preliminary data.</text>
</comment>
<keyword evidence="1" id="KW-0812">Transmembrane</keyword>
<proteinExistence type="predicted"/>
<protein>
    <submittedName>
        <fullName evidence="2">Uncharacterized protein</fullName>
    </submittedName>
</protein>
<dbReference type="RefSeq" id="WP_066620097.1">
    <property type="nucleotide sequence ID" value="NZ_JBHSYQ010000003.1"/>
</dbReference>
<evidence type="ECO:0000256" key="1">
    <source>
        <dbReference type="SAM" id="Phobius"/>
    </source>
</evidence>